<feature type="domain" description="Ionotropic glutamate receptor C-terminal" evidence="13">
    <location>
        <begin position="454"/>
        <end position="640"/>
    </location>
</feature>
<protein>
    <recommendedName>
        <fullName evidence="13">Ionotropic glutamate receptor C-terminal domain-containing protein</fullName>
    </recommendedName>
</protein>
<dbReference type="OMA" id="KIIWPGD"/>
<dbReference type="SUPFAM" id="SSF53822">
    <property type="entry name" value="Periplasmic binding protein-like I"/>
    <property type="match status" value="1"/>
</dbReference>
<keyword evidence="5" id="KW-0406">Ion transport</keyword>
<dbReference type="FunFam" id="3.40.50.2300:FF:000188">
    <property type="entry name" value="Glutamate receptor"/>
    <property type="match status" value="1"/>
</dbReference>
<comment type="subcellular location">
    <subcellularLocation>
        <location evidence="1">Membrane</location>
        <topology evidence="1">Multi-pass membrane protein</topology>
    </subcellularLocation>
</comment>
<feature type="transmembrane region" description="Helical" evidence="11">
    <location>
        <begin position="584"/>
        <end position="606"/>
    </location>
</feature>
<dbReference type="InterPro" id="IPR028082">
    <property type="entry name" value="Peripla_BP_I"/>
</dbReference>
<evidence type="ECO:0000256" key="3">
    <source>
        <dbReference type="ARBA" id="ARBA00022692"/>
    </source>
</evidence>
<dbReference type="Gene3D" id="3.40.50.2300">
    <property type="match status" value="2"/>
</dbReference>
<evidence type="ECO:0000256" key="8">
    <source>
        <dbReference type="ARBA" id="ARBA00023180"/>
    </source>
</evidence>
<keyword evidence="4 11" id="KW-1133">Transmembrane helix</keyword>
<dbReference type="GO" id="GO:0016020">
    <property type="term" value="C:membrane"/>
    <property type="evidence" value="ECO:0007669"/>
    <property type="project" value="UniProtKB-SubCell"/>
</dbReference>
<reference evidence="14" key="1">
    <citation type="submission" date="2021-01" db="UniProtKB">
        <authorList>
            <consortium name="EnsemblPlants"/>
        </authorList>
    </citation>
    <scope>IDENTIFICATION</scope>
</reference>
<sequence length="642" mass="71985">MFPKRIRVLRTLLLTIHVFLAPPVQGSGGSLNTDDLSKFHPVHVGVVLNMNSVVGSMADICLSMALDDFYDLQYDYKTRVVLHKRHADDVVSAASAVIDLLGTGEVVAIIGPQKSIEATFAIELGWKVQVPVITFSVTSPSISPAKNPYFIRTSQNDSYQVQALTELIQGFSWDEIVLIYEDTVYGNGIIPYLTDSLQKSNIKITYKCAFLKEANATQILEELNRMRGLKTQVFLVHMMTTSLGSQLFERANDVGLMTQGYAWIITDGLSNSLDDLVPIAIDSMDGVLGIRPYIPKSFEQANFKTRWKKQFYSLKPDSLLVSELNVFGLWAYDTVQALAKAVEDIWPLRSPLSQEGPRLLSKILNSKPTQGLSGDFHIVNGQLEPLALEIFNVIGNGERVIGYWTPKNGMSKSLNSPKRLAPSSVNNLRKIIWPGDSTVKPLGSGIPRTLKKLKIGVPRMIGFPDLGQLVLNQTTNKLMPIGYCVDVFKAVVEALPDPIKFEYELQYYPPANSYDRTSTYDELLYQVYNKTLDAVVGDTTIVADRWYVDFTLPYSDSGVSMVVPRRNLRPRNNSRDMFIFLKPFYWGLWVAVVVAFIATLLSIGFLRKMQHGENEERWRLVWIPMASIFANGTKPLNHPNLV</sequence>
<keyword evidence="15" id="KW-1185">Reference proteome</keyword>
<evidence type="ECO:0000256" key="7">
    <source>
        <dbReference type="ARBA" id="ARBA00023170"/>
    </source>
</evidence>
<keyword evidence="6 11" id="KW-0472">Membrane</keyword>
<dbReference type="InterPro" id="IPR015683">
    <property type="entry name" value="Ionotropic_Glu_rcpt"/>
</dbReference>
<dbReference type="PANTHER" id="PTHR34836:SF7">
    <property type="entry name" value="RECEPTOR LIGAND BINDING REGION DOMAIN-CONTAINING PROTEIN"/>
    <property type="match status" value="1"/>
</dbReference>
<keyword evidence="8" id="KW-0325">Glycoprotein</keyword>
<keyword evidence="9" id="KW-1071">Ligand-gated ion channel</keyword>
<keyword evidence="12" id="KW-0732">Signal</keyword>
<evidence type="ECO:0000256" key="2">
    <source>
        <dbReference type="ARBA" id="ARBA00022448"/>
    </source>
</evidence>
<dbReference type="SUPFAM" id="SSF53850">
    <property type="entry name" value="Periplasmic binding protein-like II"/>
    <property type="match status" value="1"/>
</dbReference>
<keyword evidence="3 11" id="KW-0812">Transmembrane</keyword>
<dbReference type="Gene3D" id="3.40.190.10">
    <property type="entry name" value="Periplasmic binding protein-like II"/>
    <property type="match status" value="1"/>
</dbReference>
<dbReference type="Gramene" id="Kaladp0809s0075.1.v1.1">
    <property type="protein sequence ID" value="Kaladp0809s0075.1.v1.1"/>
    <property type="gene ID" value="Kaladp0809s0075.v1.1"/>
</dbReference>
<dbReference type="SMART" id="SM00079">
    <property type="entry name" value="PBPe"/>
    <property type="match status" value="1"/>
</dbReference>
<evidence type="ECO:0000256" key="6">
    <source>
        <dbReference type="ARBA" id="ARBA00023136"/>
    </source>
</evidence>
<evidence type="ECO:0000259" key="13">
    <source>
        <dbReference type="SMART" id="SM00079"/>
    </source>
</evidence>
<organism evidence="14 15">
    <name type="scientific">Kalanchoe fedtschenkoi</name>
    <name type="common">Lavender scallops</name>
    <name type="synonym">South American air plant</name>
    <dbReference type="NCBI Taxonomy" id="63787"/>
    <lineage>
        <taxon>Eukaryota</taxon>
        <taxon>Viridiplantae</taxon>
        <taxon>Streptophyta</taxon>
        <taxon>Embryophyta</taxon>
        <taxon>Tracheophyta</taxon>
        <taxon>Spermatophyta</taxon>
        <taxon>Magnoliopsida</taxon>
        <taxon>eudicotyledons</taxon>
        <taxon>Gunneridae</taxon>
        <taxon>Pentapetalae</taxon>
        <taxon>Saxifragales</taxon>
        <taxon>Crassulaceae</taxon>
        <taxon>Kalanchoe</taxon>
    </lineage>
</organism>
<dbReference type="Pfam" id="PF01094">
    <property type="entry name" value="ANF_receptor"/>
    <property type="match status" value="1"/>
</dbReference>
<dbReference type="GO" id="GO:0015276">
    <property type="term" value="F:ligand-gated monoatomic ion channel activity"/>
    <property type="evidence" value="ECO:0007669"/>
    <property type="project" value="InterPro"/>
</dbReference>
<keyword evidence="10" id="KW-0407">Ion channel</keyword>
<proteinExistence type="predicted"/>
<keyword evidence="2" id="KW-0813">Transport</keyword>
<evidence type="ECO:0000256" key="9">
    <source>
        <dbReference type="ARBA" id="ARBA00023286"/>
    </source>
</evidence>
<keyword evidence="7" id="KW-0675">Receptor</keyword>
<feature type="chain" id="PRO_5029727941" description="Ionotropic glutamate receptor C-terminal domain-containing protein" evidence="12">
    <location>
        <begin position="27"/>
        <end position="642"/>
    </location>
</feature>
<dbReference type="InterPro" id="IPR044440">
    <property type="entry name" value="GABAb_receptor_plant_PBP1"/>
</dbReference>
<dbReference type="PANTHER" id="PTHR34836">
    <property type="entry name" value="OS06G0188250 PROTEIN"/>
    <property type="match status" value="1"/>
</dbReference>
<evidence type="ECO:0000256" key="12">
    <source>
        <dbReference type="SAM" id="SignalP"/>
    </source>
</evidence>
<evidence type="ECO:0000313" key="15">
    <source>
        <dbReference type="Proteomes" id="UP000594263"/>
    </source>
</evidence>
<dbReference type="InterPro" id="IPR001828">
    <property type="entry name" value="ANF_lig-bd_rcpt"/>
</dbReference>
<evidence type="ECO:0000256" key="11">
    <source>
        <dbReference type="SAM" id="Phobius"/>
    </source>
</evidence>
<evidence type="ECO:0000256" key="4">
    <source>
        <dbReference type="ARBA" id="ARBA00022989"/>
    </source>
</evidence>
<name>A0A7N0VIF7_KALFE</name>
<accession>A0A7N0VIF7</accession>
<dbReference type="Proteomes" id="UP000594263">
    <property type="component" value="Unplaced"/>
</dbReference>
<evidence type="ECO:0000256" key="5">
    <source>
        <dbReference type="ARBA" id="ARBA00023065"/>
    </source>
</evidence>
<dbReference type="EnsemblPlants" id="Kaladp0809s0075.1.v1.1">
    <property type="protein sequence ID" value="Kaladp0809s0075.1.v1.1"/>
    <property type="gene ID" value="Kaladp0809s0075.v1.1"/>
</dbReference>
<dbReference type="AlphaFoldDB" id="A0A7N0VIF7"/>
<feature type="signal peptide" evidence="12">
    <location>
        <begin position="1"/>
        <end position="26"/>
    </location>
</feature>
<dbReference type="CDD" id="cd19990">
    <property type="entry name" value="PBP1_GABAb_receptor_plant"/>
    <property type="match status" value="1"/>
</dbReference>
<dbReference type="InterPro" id="IPR001320">
    <property type="entry name" value="Iontro_rcpt_C"/>
</dbReference>
<evidence type="ECO:0000256" key="10">
    <source>
        <dbReference type="ARBA" id="ARBA00023303"/>
    </source>
</evidence>
<dbReference type="Pfam" id="PF10613">
    <property type="entry name" value="Lig_chan-Glu_bd"/>
    <property type="match status" value="1"/>
</dbReference>
<evidence type="ECO:0000313" key="14">
    <source>
        <dbReference type="EnsemblPlants" id="Kaladp0809s0075.1.v1.1"/>
    </source>
</evidence>
<evidence type="ECO:0000256" key="1">
    <source>
        <dbReference type="ARBA" id="ARBA00004141"/>
    </source>
</evidence>
<dbReference type="InterPro" id="IPR019594">
    <property type="entry name" value="Glu/Gly-bd"/>
</dbReference>